<sequence length="270" mass="29551">MQLGTDLSQETGLSQSQSFNHPSRGPSRGHSQQIRGPWSERALQGHAGNNLGSPAKTATLVIGERRATGSPTLPFFPPPPASAFHTSYIIGYPAWEVLPEILPPGGECGLKGPSLWPCPSWGPSWMSGWCDNPRKLPWCPPYKILLLVWTAIYSVMGYASYLVWKDLGGGFGRPLALPLGLYAVQLAISWTALTLFFAAYTPGLALLHLLLLYGLVVTTALIWHPINKLAALLLLPYLAWLTVSASITYRLWRDSLCPEHQPQPEGEKSD</sequence>
<dbReference type="GO" id="GO:0005741">
    <property type="term" value="C:mitochondrial outer membrane"/>
    <property type="evidence" value="ECO:0007669"/>
    <property type="project" value="TreeGrafter"/>
</dbReference>
<feature type="transmembrane region" description="Helical" evidence="7">
    <location>
        <begin position="144"/>
        <end position="164"/>
    </location>
</feature>
<dbReference type="InterPro" id="IPR004307">
    <property type="entry name" value="TspO_MBR"/>
</dbReference>
<evidence type="ECO:0000256" key="7">
    <source>
        <dbReference type="SAM" id="Phobius"/>
    </source>
</evidence>
<evidence type="ECO:0000313" key="9">
    <source>
        <dbReference type="Proteomes" id="UP001177744"/>
    </source>
</evidence>
<keyword evidence="9" id="KW-1185">Reference proteome</keyword>
<keyword evidence="4 7" id="KW-1133">Transmembrane helix</keyword>
<dbReference type="EMBL" id="JAULJE010000010">
    <property type="protein sequence ID" value="KAK1338438.1"/>
    <property type="molecule type" value="Genomic_DNA"/>
</dbReference>
<dbReference type="Pfam" id="PF03073">
    <property type="entry name" value="TspO_MBR"/>
    <property type="match status" value="1"/>
</dbReference>
<dbReference type="Proteomes" id="UP001177744">
    <property type="component" value="Unassembled WGS sequence"/>
</dbReference>
<comment type="caution">
    <text evidence="8">The sequence shown here is derived from an EMBL/GenBank/DDBJ whole genome shotgun (WGS) entry which is preliminary data.</text>
</comment>
<evidence type="ECO:0000256" key="2">
    <source>
        <dbReference type="ARBA" id="ARBA00007524"/>
    </source>
</evidence>
<dbReference type="AlphaFoldDB" id="A0AA40HWA3"/>
<evidence type="ECO:0000256" key="6">
    <source>
        <dbReference type="SAM" id="MobiDB-lite"/>
    </source>
</evidence>
<keyword evidence="3 7" id="KW-0812">Transmembrane</keyword>
<feature type="transmembrane region" description="Helical" evidence="7">
    <location>
        <begin position="176"/>
        <end position="197"/>
    </location>
</feature>
<feature type="region of interest" description="Disordered" evidence="6">
    <location>
        <begin position="1"/>
        <end position="35"/>
    </location>
</feature>
<evidence type="ECO:0000313" key="8">
    <source>
        <dbReference type="EMBL" id="KAK1338438.1"/>
    </source>
</evidence>
<dbReference type="InterPro" id="IPR038330">
    <property type="entry name" value="TspO/MBR-related_sf"/>
</dbReference>
<dbReference type="FunFam" id="1.20.1260.100:FF:000001">
    <property type="entry name" value="translocator protein 2"/>
    <property type="match status" value="1"/>
</dbReference>
<comment type="similarity">
    <text evidence="2">Belongs to the TspO/BZRP family.</text>
</comment>
<feature type="compositionally biased region" description="Polar residues" evidence="6">
    <location>
        <begin position="1"/>
        <end position="21"/>
    </location>
</feature>
<feature type="transmembrane region" description="Helical" evidence="7">
    <location>
        <begin position="229"/>
        <end position="252"/>
    </location>
</feature>
<evidence type="ECO:0000256" key="1">
    <source>
        <dbReference type="ARBA" id="ARBA00004141"/>
    </source>
</evidence>
<evidence type="ECO:0000256" key="4">
    <source>
        <dbReference type="ARBA" id="ARBA00022989"/>
    </source>
</evidence>
<evidence type="ECO:0008006" key="10">
    <source>
        <dbReference type="Google" id="ProtNLM"/>
    </source>
</evidence>
<dbReference type="PANTHER" id="PTHR10057:SF4">
    <property type="entry name" value="TRANSLOCATOR PROTEIN 2"/>
    <property type="match status" value="1"/>
</dbReference>
<comment type="subcellular location">
    <subcellularLocation>
        <location evidence="1">Membrane</location>
        <topology evidence="1">Multi-pass membrane protein</topology>
    </subcellularLocation>
</comment>
<reference evidence="8" key="1">
    <citation type="submission" date="2023-06" db="EMBL/GenBank/DDBJ databases">
        <title>Reference genome for the Northern bat (Eptesicus nilssonii), a most northern bat species.</title>
        <authorList>
            <person name="Laine V.N."/>
            <person name="Pulliainen A.T."/>
            <person name="Lilley T.M."/>
        </authorList>
    </citation>
    <scope>NUCLEOTIDE SEQUENCE</scope>
    <source>
        <strain evidence="8">BLF_Eptnil</strain>
        <tissue evidence="8">Kidney</tissue>
    </source>
</reference>
<organism evidence="8 9">
    <name type="scientific">Cnephaeus nilssonii</name>
    <name type="common">Northern bat</name>
    <name type="synonym">Eptesicus nilssonii</name>
    <dbReference type="NCBI Taxonomy" id="3371016"/>
    <lineage>
        <taxon>Eukaryota</taxon>
        <taxon>Metazoa</taxon>
        <taxon>Chordata</taxon>
        <taxon>Craniata</taxon>
        <taxon>Vertebrata</taxon>
        <taxon>Euteleostomi</taxon>
        <taxon>Mammalia</taxon>
        <taxon>Eutheria</taxon>
        <taxon>Laurasiatheria</taxon>
        <taxon>Chiroptera</taxon>
        <taxon>Yangochiroptera</taxon>
        <taxon>Vespertilionidae</taxon>
        <taxon>Cnephaeus</taxon>
    </lineage>
</organism>
<proteinExistence type="inferred from homology"/>
<dbReference type="PANTHER" id="PTHR10057">
    <property type="entry name" value="PERIPHERAL-TYPE BENZODIAZEPINE RECEPTOR"/>
    <property type="match status" value="1"/>
</dbReference>
<protein>
    <recommendedName>
        <fullName evidence="10">Translocator protein 2</fullName>
    </recommendedName>
</protein>
<name>A0AA40HWA3_CNENI</name>
<feature type="transmembrane region" description="Helical" evidence="7">
    <location>
        <begin position="204"/>
        <end position="223"/>
    </location>
</feature>
<accession>A0AA40HWA3</accession>
<gene>
    <name evidence="8" type="ORF">QTO34_001554</name>
</gene>
<dbReference type="CDD" id="cd15904">
    <property type="entry name" value="TSPO_MBR"/>
    <property type="match status" value="1"/>
</dbReference>
<dbReference type="Gene3D" id="1.20.1260.100">
    <property type="entry name" value="TspO/MBR protein"/>
    <property type="match status" value="1"/>
</dbReference>
<evidence type="ECO:0000256" key="5">
    <source>
        <dbReference type="ARBA" id="ARBA00023136"/>
    </source>
</evidence>
<keyword evidence="5 7" id="KW-0472">Membrane</keyword>
<evidence type="ECO:0000256" key="3">
    <source>
        <dbReference type="ARBA" id="ARBA00022692"/>
    </source>
</evidence>